<gene>
    <name evidence="3" type="ORF">CCAM_LOCUS28201</name>
</gene>
<dbReference type="OrthoDB" id="671678at2759"/>
<dbReference type="EMBL" id="OOIL02003144">
    <property type="protein sequence ID" value="VFQ86425.1"/>
    <property type="molecule type" value="Genomic_DNA"/>
</dbReference>
<keyword evidence="1" id="KW-0175">Coiled coil</keyword>
<name>A0A484MCJ4_9ASTE</name>
<reference evidence="3 4" key="1">
    <citation type="submission" date="2018-04" db="EMBL/GenBank/DDBJ databases">
        <authorList>
            <person name="Vogel A."/>
        </authorList>
    </citation>
    <scope>NUCLEOTIDE SEQUENCE [LARGE SCALE GENOMIC DNA]</scope>
</reference>
<feature type="compositionally biased region" description="Low complexity" evidence="2">
    <location>
        <begin position="207"/>
        <end position="220"/>
    </location>
</feature>
<feature type="compositionally biased region" description="Acidic residues" evidence="2">
    <location>
        <begin position="279"/>
        <end position="288"/>
    </location>
</feature>
<keyword evidence="4" id="KW-1185">Reference proteome</keyword>
<feature type="region of interest" description="Disordered" evidence="2">
    <location>
        <begin position="493"/>
        <end position="523"/>
    </location>
</feature>
<evidence type="ECO:0000256" key="1">
    <source>
        <dbReference type="SAM" id="Coils"/>
    </source>
</evidence>
<feature type="region of interest" description="Disordered" evidence="2">
    <location>
        <begin position="179"/>
        <end position="360"/>
    </location>
</feature>
<evidence type="ECO:0000313" key="3">
    <source>
        <dbReference type="EMBL" id="VFQ86425.1"/>
    </source>
</evidence>
<dbReference type="Proteomes" id="UP000595140">
    <property type="component" value="Unassembled WGS sequence"/>
</dbReference>
<feature type="coiled-coil region" evidence="1">
    <location>
        <begin position="837"/>
        <end position="955"/>
    </location>
</feature>
<protein>
    <submittedName>
        <fullName evidence="3">Uncharacterized protein</fullName>
    </submittedName>
</protein>
<feature type="compositionally biased region" description="Basic and acidic residues" evidence="2">
    <location>
        <begin position="325"/>
        <end position="348"/>
    </location>
</feature>
<feature type="region of interest" description="Disordered" evidence="2">
    <location>
        <begin position="746"/>
        <end position="765"/>
    </location>
</feature>
<organism evidence="3 4">
    <name type="scientific">Cuscuta campestris</name>
    <dbReference type="NCBI Taxonomy" id="132261"/>
    <lineage>
        <taxon>Eukaryota</taxon>
        <taxon>Viridiplantae</taxon>
        <taxon>Streptophyta</taxon>
        <taxon>Embryophyta</taxon>
        <taxon>Tracheophyta</taxon>
        <taxon>Spermatophyta</taxon>
        <taxon>Magnoliopsida</taxon>
        <taxon>eudicotyledons</taxon>
        <taxon>Gunneridae</taxon>
        <taxon>Pentapetalae</taxon>
        <taxon>asterids</taxon>
        <taxon>lamiids</taxon>
        <taxon>Solanales</taxon>
        <taxon>Convolvulaceae</taxon>
        <taxon>Cuscuteae</taxon>
        <taxon>Cuscuta</taxon>
        <taxon>Cuscuta subgen. Grammica</taxon>
        <taxon>Cuscuta sect. Cleistogrammica</taxon>
    </lineage>
</organism>
<feature type="coiled-coil region" evidence="1">
    <location>
        <begin position="395"/>
        <end position="422"/>
    </location>
</feature>
<evidence type="ECO:0000313" key="4">
    <source>
        <dbReference type="Proteomes" id="UP000595140"/>
    </source>
</evidence>
<evidence type="ECO:0000256" key="2">
    <source>
        <dbReference type="SAM" id="MobiDB-lite"/>
    </source>
</evidence>
<feature type="compositionally biased region" description="Polar residues" evidence="2">
    <location>
        <begin position="259"/>
        <end position="277"/>
    </location>
</feature>
<dbReference type="AlphaFoldDB" id="A0A484MCJ4"/>
<accession>A0A484MCJ4</accession>
<proteinExistence type="predicted"/>
<dbReference type="Gene3D" id="1.20.5.340">
    <property type="match status" value="1"/>
</dbReference>
<sequence length="1009" mass="113681">MAPTNPETWTHGPSIIKENELREVAALLGKGFWVHHPDAVGGISLSYNPNPQKYMVMQYHSVENGFRLPLHGLLRDLCLHFGFALGQLTANAHKYVVSYILRCCALDRTPKLDEFLLLFSIGGFPFYSLYPHNHYPIFEKSNPAMSSTGNQPQGDSTALAICKPVAALEAVPISAIPGLRRPIPSQKRPREGVTDDDFLPKKHRGDGTSVSPSPVSTSSGTQNTTSAAAPGGLELPRPESLDHEADELSDQVPLKKPAVQSQPDANNSLPQTASTPQELEIEVEEQEEPGSSSAAEVEIEIQKVSDAPSTSEKEAVEQNDAEVPPEMRRETETQQNQEEQREPEERRPATAPSAVSLPIRRKFMPQTYPVFTEGWASFSRVRKEKEFERRLCEGSDMMQKMLDDFQRERLEAEAKADKLVNDLCKAIELKRSLQSQDQMREINAQKEALEPKANPKPFNHQKEEEILPMAINDHILNCVEDTPLEEPVLEEIEPTTYPQDSNIQESKEESIDEEIPSTEEPITSIDNHASSGDLDQTFFDSLLDGCDFVCPKDSWSQKSWDELLVSDTEDSSMGESTVVIIKPQMDGQPVEDKKKINLAMKANDVDQLRRLPPPPTYLESPLFILLPPSRRDESRILDLDRATNQTRYLAQIAYNKEDKEARPRRQHAIPMTLRELSQAMFAFQDSVDSRLRSMETLLLTQQWQVEEILEYTREQGTKKAEHKEGIKFGLERASEKVKSTFRPKISEIGPRSRNSREAQRTKASRRPTWTLGQVGRLELDALAGLQTKEDTWQNLAQQSLLTLTEEYLGGASGNYQAVVLLKEKELAARALQQKEQIAAYQRGTQDLEAQFDRLRAQISTLESRASASEDKVGNLEDGLVEKESRISELENSLQEAKHESSRFNEFALKQMEARRLILEKLKEEKQTTSELRLRMDELEKTTAAHQEEVATLTARAEALYEEGKFDMQQCIYEAVQSGLPENRSLDDFISYYGLPLPLSPPASRADPGP</sequence>